<keyword evidence="4" id="KW-1185">Reference proteome</keyword>
<keyword evidence="1" id="KW-1133">Transmembrane helix</keyword>
<evidence type="ECO:0000313" key="4">
    <source>
        <dbReference type="Proteomes" id="UP000076761"/>
    </source>
</evidence>
<dbReference type="AlphaFoldDB" id="A0A165NR88"/>
<dbReference type="STRING" id="1314782.A0A165NR88"/>
<proteinExistence type="predicted"/>
<dbReference type="Proteomes" id="UP000076761">
    <property type="component" value="Unassembled WGS sequence"/>
</dbReference>
<evidence type="ECO:0000256" key="1">
    <source>
        <dbReference type="SAM" id="Phobius"/>
    </source>
</evidence>
<dbReference type="InterPro" id="IPR045340">
    <property type="entry name" value="DUF6533"/>
</dbReference>
<accession>A0A165NR88</accession>
<dbReference type="EMBL" id="KV425628">
    <property type="protein sequence ID" value="KZT19992.1"/>
    <property type="molecule type" value="Genomic_DNA"/>
</dbReference>
<keyword evidence="1" id="KW-0812">Transmembrane</keyword>
<feature type="transmembrane region" description="Helical" evidence="1">
    <location>
        <begin position="261"/>
        <end position="284"/>
    </location>
</feature>
<feature type="transmembrane region" description="Helical" evidence="1">
    <location>
        <begin position="319"/>
        <end position="337"/>
    </location>
</feature>
<protein>
    <recommendedName>
        <fullName evidence="2">DUF6533 domain-containing protein</fullName>
    </recommendedName>
</protein>
<feature type="transmembrane region" description="Helical" evidence="1">
    <location>
        <begin position="184"/>
        <end position="205"/>
    </location>
</feature>
<gene>
    <name evidence="3" type="ORF">NEOLEDRAFT_898285</name>
</gene>
<feature type="transmembrane region" description="Helical" evidence="1">
    <location>
        <begin position="145"/>
        <end position="164"/>
    </location>
</feature>
<sequence>MHRVLYMPVIRHGGSPGPPLSFYVKGTMLQAIYEDYASMLSMLDLNPSLAATANGTASHRGTLWPCGFYLGMEELLPHTFRGFKEHIIPLDNHKCRVDSKGVAVLVRLLTMQRLYMAVVIVILLHDHAVTLLHEITTIWQRKQSLVTLLFFLNRYIPAGLYLVIGISLGTPDMSTMFCGVALPRIAPALIIFSDAIIGILLMLKVRALWKDKINTTVAWMIVGTYAIELTAGIMVAVKLIGGGPIYPSVGCFLVFAQTNDMQMRLITLWFANIVFHVMIFLCTLKRIIIARYESTQALLGTVLLRDGVAYFLVVMTTKMTNLTLLVVSQLYICCAWIHGENCS</sequence>
<keyword evidence="1" id="KW-0472">Membrane</keyword>
<dbReference type="OrthoDB" id="2801605at2759"/>
<dbReference type="InParanoid" id="A0A165NR88"/>
<organism evidence="3 4">
    <name type="scientific">Neolentinus lepideus HHB14362 ss-1</name>
    <dbReference type="NCBI Taxonomy" id="1314782"/>
    <lineage>
        <taxon>Eukaryota</taxon>
        <taxon>Fungi</taxon>
        <taxon>Dikarya</taxon>
        <taxon>Basidiomycota</taxon>
        <taxon>Agaricomycotina</taxon>
        <taxon>Agaricomycetes</taxon>
        <taxon>Gloeophyllales</taxon>
        <taxon>Gloeophyllaceae</taxon>
        <taxon>Neolentinus</taxon>
    </lineage>
</organism>
<evidence type="ECO:0000259" key="2">
    <source>
        <dbReference type="Pfam" id="PF20151"/>
    </source>
</evidence>
<feature type="transmembrane region" description="Helical" evidence="1">
    <location>
        <begin position="114"/>
        <end position="133"/>
    </location>
</feature>
<reference evidence="3 4" key="1">
    <citation type="journal article" date="2016" name="Mol. Biol. Evol.">
        <title>Comparative Genomics of Early-Diverging Mushroom-Forming Fungi Provides Insights into the Origins of Lignocellulose Decay Capabilities.</title>
        <authorList>
            <person name="Nagy L.G."/>
            <person name="Riley R."/>
            <person name="Tritt A."/>
            <person name="Adam C."/>
            <person name="Daum C."/>
            <person name="Floudas D."/>
            <person name="Sun H."/>
            <person name="Yadav J.S."/>
            <person name="Pangilinan J."/>
            <person name="Larsson K.H."/>
            <person name="Matsuura K."/>
            <person name="Barry K."/>
            <person name="Labutti K."/>
            <person name="Kuo R."/>
            <person name="Ohm R.A."/>
            <person name="Bhattacharya S.S."/>
            <person name="Shirouzu T."/>
            <person name="Yoshinaga Y."/>
            <person name="Martin F.M."/>
            <person name="Grigoriev I.V."/>
            <person name="Hibbett D.S."/>
        </authorList>
    </citation>
    <scope>NUCLEOTIDE SEQUENCE [LARGE SCALE GENOMIC DNA]</scope>
    <source>
        <strain evidence="3 4">HHB14362 ss-1</strain>
    </source>
</reference>
<dbReference type="Pfam" id="PF20151">
    <property type="entry name" value="DUF6533"/>
    <property type="match status" value="1"/>
</dbReference>
<feature type="domain" description="DUF6533" evidence="2">
    <location>
        <begin position="117"/>
        <end position="157"/>
    </location>
</feature>
<evidence type="ECO:0000313" key="3">
    <source>
        <dbReference type="EMBL" id="KZT19992.1"/>
    </source>
</evidence>
<name>A0A165NR88_9AGAM</name>
<feature type="transmembrane region" description="Helical" evidence="1">
    <location>
        <begin position="217"/>
        <end position="241"/>
    </location>
</feature>